<accession>A0ABP6W919</accession>
<sequence>MAAPSLLSTFEAAEELHKLTKRRKDWASFLSENRRATLSSSGKKKGNRHRYAYAIPYRKEGCKIYYHYDELEKFAKYYKSLISSWR</sequence>
<dbReference type="Proteomes" id="UP001500795">
    <property type="component" value="Unassembled WGS sequence"/>
</dbReference>
<reference evidence="2" key="1">
    <citation type="journal article" date="2019" name="Int. J. Syst. Evol. Microbiol.">
        <title>The Global Catalogue of Microorganisms (GCM) 10K type strain sequencing project: providing services to taxonomists for standard genome sequencing and annotation.</title>
        <authorList>
            <consortium name="The Broad Institute Genomics Platform"/>
            <consortium name="The Broad Institute Genome Sequencing Center for Infectious Disease"/>
            <person name="Wu L."/>
            <person name="Ma J."/>
        </authorList>
    </citation>
    <scope>NUCLEOTIDE SEQUENCE [LARGE SCALE GENOMIC DNA]</scope>
    <source>
        <strain evidence="2">JCM 17110</strain>
    </source>
</reference>
<name>A0ABP6W919_9GAMM</name>
<evidence type="ECO:0000313" key="2">
    <source>
        <dbReference type="Proteomes" id="UP001500795"/>
    </source>
</evidence>
<evidence type="ECO:0000313" key="1">
    <source>
        <dbReference type="EMBL" id="GAA3545759.1"/>
    </source>
</evidence>
<organism evidence="1 2">
    <name type="scientific">Zobellella aerophila</name>
    <dbReference type="NCBI Taxonomy" id="870480"/>
    <lineage>
        <taxon>Bacteria</taxon>
        <taxon>Pseudomonadati</taxon>
        <taxon>Pseudomonadota</taxon>
        <taxon>Gammaproteobacteria</taxon>
        <taxon>Aeromonadales</taxon>
        <taxon>Aeromonadaceae</taxon>
        <taxon>Zobellella</taxon>
    </lineage>
</organism>
<gene>
    <name evidence="1" type="ORF">GCM10022394_27190</name>
</gene>
<comment type="caution">
    <text evidence="1">The sequence shown here is derived from an EMBL/GenBank/DDBJ whole genome shotgun (WGS) entry which is preliminary data.</text>
</comment>
<proteinExistence type="predicted"/>
<dbReference type="EMBL" id="BAABCX010000004">
    <property type="protein sequence ID" value="GAA3545759.1"/>
    <property type="molecule type" value="Genomic_DNA"/>
</dbReference>
<keyword evidence="2" id="KW-1185">Reference proteome</keyword>
<protein>
    <submittedName>
        <fullName evidence="1">Uncharacterized protein</fullName>
    </submittedName>
</protein>